<evidence type="ECO:0000256" key="4">
    <source>
        <dbReference type="ARBA" id="ARBA00022723"/>
    </source>
</evidence>
<dbReference type="GO" id="GO:0016491">
    <property type="term" value="F:oxidoreductase activity"/>
    <property type="evidence" value="ECO:0007669"/>
    <property type="project" value="UniProtKB-KW"/>
</dbReference>
<keyword evidence="3 8" id="KW-0949">S-adenosyl-L-methionine</keyword>
<dbReference type="EMBL" id="ACGK02000001">
    <property type="protein sequence ID" value="EGF23710.1"/>
    <property type="molecule type" value="Genomic_DNA"/>
</dbReference>
<evidence type="ECO:0000256" key="3">
    <source>
        <dbReference type="ARBA" id="ARBA00022691"/>
    </source>
</evidence>
<dbReference type="OrthoDB" id="9782387at2"/>
<dbReference type="PROSITE" id="PS01087">
    <property type="entry name" value="RADICAL_ACTIVATING"/>
    <property type="match status" value="1"/>
</dbReference>
<organism evidence="10 11">
    <name type="scientific">Fannyhessea vaginae DSM 15829</name>
    <dbReference type="NCBI Taxonomy" id="525256"/>
    <lineage>
        <taxon>Bacteria</taxon>
        <taxon>Bacillati</taxon>
        <taxon>Actinomycetota</taxon>
        <taxon>Coriobacteriia</taxon>
        <taxon>Coriobacteriales</taxon>
        <taxon>Atopobiaceae</taxon>
        <taxon>Fannyhessea</taxon>
    </lineage>
</organism>
<evidence type="ECO:0000256" key="7">
    <source>
        <dbReference type="ARBA" id="ARBA00023014"/>
    </source>
</evidence>
<evidence type="ECO:0000256" key="6">
    <source>
        <dbReference type="ARBA" id="ARBA00023004"/>
    </source>
</evidence>
<keyword evidence="6 8" id="KW-0408">Iron</keyword>
<evidence type="ECO:0000256" key="1">
    <source>
        <dbReference type="ARBA" id="ARBA00009777"/>
    </source>
</evidence>
<dbReference type="InterPro" id="IPR001989">
    <property type="entry name" value="Radical_activat_CS"/>
</dbReference>
<evidence type="ECO:0000256" key="5">
    <source>
        <dbReference type="ARBA" id="ARBA00023002"/>
    </source>
</evidence>
<dbReference type="CDD" id="cd01335">
    <property type="entry name" value="Radical_SAM"/>
    <property type="match status" value="1"/>
</dbReference>
<accession>F1T4R6</accession>
<proteinExistence type="inferred from homology"/>
<evidence type="ECO:0000256" key="8">
    <source>
        <dbReference type="PIRSR" id="PIRSR004869-50"/>
    </source>
</evidence>
<dbReference type="InterPro" id="IPR016431">
    <property type="entry name" value="Pyrv-formate_lyase-activ_prd"/>
</dbReference>
<feature type="binding site" evidence="8">
    <location>
        <position position="65"/>
    </location>
    <ligand>
        <name>[4Fe-4S] cluster</name>
        <dbReference type="ChEBI" id="CHEBI:49883"/>
        <note>4Fe-4S-S-AdoMet</note>
    </ligand>
</feature>
<protein>
    <submittedName>
        <fullName evidence="10">Radical SAM domain protein</fullName>
    </submittedName>
</protein>
<keyword evidence="11" id="KW-1185">Reference proteome</keyword>
<gene>
    <name evidence="10" type="ORF">HMPREF0091_10657</name>
</gene>
<keyword evidence="2" id="KW-0004">4Fe-4S</keyword>
<dbReference type="InterPro" id="IPR058240">
    <property type="entry name" value="rSAM_sf"/>
</dbReference>
<evidence type="ECO:0000259" key="9">
    <source>
        <dbReference type="Pfam" id="PF04055"/>
    </source>
</evidence>
<dbReference type="InterPro" id="IPR007197">
    <property type="entry name" value="rSAM"/>
</dbReference>
<comment type="cofactor">
    <cofactor evidence="8">
        <name>[4Fe-4S] cluster</name>
        <dbReference type="ChEBI" id="CHEBI:49883"/>
    </cofactor>
    <text evidence="8">Binds 1 [4Fe-4S] cluster. The cluster is coordinated with 3 cysteines and an exchangeable S-adenosyl-L-methionine.</text>
</comment>
<dbReference type="SFLD" id="SFLDG01099">
    <property type="entry name" value="Uncharacterised_Radical_SAM_Su"/>
    <property type="match status" value="1"/>
</dbReference>
<dbReference type="GeneID" id="93210258"/>
<dbReference type="eggNOG" id="COG1313">
    <property type="taxonomic scope" value="Bacteria"/>
</dbReference>
<keyword evidence="5" id="KW-0560">Oxidoreductase</keyword>
<comment type="similarity">
    <text evidence="1">Belongs to the organic radical-activating enzymes family.</text>
</comment>
<dbReference type="SUPFAM" id="SSF102114">
    <property type="entry name" value="Radical SAM enzymes"/>
    <property type="match status" value="1"/>
</dbReference>
<dbReference type="PANTHER" id="PTHR43075">
    <property type="entry name" value="FORMATE LYASE ACTIVATING ENZYME, PUTATIVE (AFU_ORTHOLOGUE AFUA_2G15630)-RELATED"/>
    <property type="match status" value="1"/>
</dbReference>
<dbReference type="Gene3D" id="3.20.20.70">
    <property type="entry name" value="Aldolase class I"/>
    <property type="match status" value="1"/>
</dbReference>
<dbReference type="Pfam" id="PF04055">
    <property type="entry name" value="Radical_SAM"/>
    <property type="match status" value="1"/>
</dbReference>
<evidence type="ECO:0000313" key="11">
    <source>
        <dbReference type="Proteomes" id="UP000005947"/>
    </source>
</evidence>
<dbReference type="AlphaFoldDB" id="F1T4R6"/>
<dbReference type="SFLD" id="SFLDS00029">
    <property type="entry name" value="Radical_SAM"/>
    <property type="match status" value="1"/>
</dbReference>
<dbReference type="InterPro" id="IPR013785">
    <property type="entry name" value="Aldolase_TIM"/>
</dbReference>
<dbReference type="GO" id="GO:0046872">
    <property type="term" value="F:metal ion binding"/>
    <property type="evidence" value="ECO:0007669"/>
    <property type="project" value="UniProtKB-KW"/>
</dbReference>
<keyword evidence="4 8" id="KW-0479">Metal-binding</keyword>
<keyword evidence="7 8" id="KW-0411">Iron-sulfur</keyword>
<dbReference type="RefSeq" id="WP_006302838.1">
    <property type="nucleotide sequence ID" value="NZ_ACGK02000001.1"/>
</dbReference>
<evidence type="ECO:0000256" key="2">
    <source>
        <dbReference type="ARBA" id="ARBA00022485"/>
    </source>
</evidence>
<evidence type="ECO:0000313" key="10">
    <source>
        <dbReference type="EMBL" id="EGF23710.1"/>
    </source>
</evidence>
<comment type="caution">
    <text evidence="10">The sequence shown here is derived from an EMBL/GenBank/DDBJ whole genome shotgun (WGS) entry which is preliminary data.</text>
</comment>
<dbReference type="InterPro" id="IPR040085">
    <property type="entry name" value="MJ0674-like"/>
</dbReference>
<dbReference type="PANTHER" id="PTHR43075:SF1">
    <property type="entry name" value="FORMATE LYASE ACTIVATING ENZYME, PUTATIVE (AFU_ORTHOLOGUE AFUA_2G15630)-RELATED"/>
    <property type="match status" value="1"/>
</dbReference>
<reference evidence="10 11" key="1">
    <citation type="submission" date="2011-02" db="EMBL/GenBank/DDBJ databases">
        <authorList>
            <person name="Muzny D."/>
            <person name="Qin X."/>
            <person name="Buhay C."/>
            <person name="Dugan-Rocha S."/>
            <person name="Ding Y."/>
            <person name="Chen G."/>
            <person name="Hawes A."/>
            <person name="Holder M."/>
            <person name="Jhangiani S."/>
            <person name="Johnson A."/>
            <person name="Khan Z."/>
            <person name="Li Z."/>
            <person name="Liu W."/>
            <person name="Liu X."/>
            <person name="Perez L."/>
            <person name="Shen H."/>
            <person name="Wang Q."/>
            <person name="Watt J."/>
            <person name="Xi L."/>
            <person name="Xin Y."/>
            <person name="Zhou J."/>
            <person name="Deng J."/>
            <person name="Jiang H."/>
            <person name="Liu Y."/>
            <person name="Qu J."/>
            <person name="Song X.-Z."/>
            <person name="Zhang L."/>
            <person name="Villasana D."/>
            <person name="Johnson A."/>
            <person name="Liu J."/>
            <person name="Liyanage D."/>
            <person name="Lorensuhewa L."/>
            <person name="Robinson T."/>
            <person name="Song A."/>
            <person name="Song B.-B."/>
            <person name="Dinh H."/>
            <person name="Thornton R."/>
            <person name="Coyle M."/>
            <person name="Francisco L."/>
            <person name="Jackson L."/>
            <person name="Javaid M."/>
            <person name="Korchina V."/>
            <person name="Kovar C."/>
            <person name="Mata R."/>
            <person name="Mathew T."/>
            <person name="Ngo R."/>
            <person name="Nguyen L."/>
            <person name="Nguyen N."/>
            <person name="Okwuonu G."/>
            <person name="Ongeri F."/>
            <person name="Pham C."/>
            <person name="Simmons D."/>
            <person name="Wilczek-Boney K."/>
            <person name="Hale W."/>
            <person name="Jakkamsetti A."/>
            <person name="Pham P."/>
            <person name="Ruth R."/>
            <person name="San Lucas F."/>
            <person name="Warren J."/>
            <person name="Zhang J."/>
            <person name="Zhao Z."/>
            <person name="Zhou C."/>
            <person name="Zhu D."/>
            <person name="Lee S."/>
            <person name="Bess C."/>
            <person name="Blankenburg K."/>
            <person name="Forbes L."/>
            <person name="Fu Q."/>
            <person name="Gubbala S."/>
            <person name="Hirani K."/>
            <person name="Jayaseelan J.C."/>
            <person name="Lara F."/>
            <person name="Munidasa M."/>
            <person name="Palculict T."/>
            <person name="Patil S."/>
            <person name="Pu L.-L."/>
            <person name="Saada N."/>
            <person name="Tang L."/>
            <person name="Weissenberger G."/>
            <person name="Zhu Y."/>
            <person name="Hemphill L."/>
            <person name="Shang Y."/>
            <person name="Youmans B."/>
            <person name="Ayvaz T."/>
            <person name="Ross M."/>
            <person name="Santibanez J."/>
            <person name="Aqrawi P."/>
            <person name="Gross S."/>
            <person name="Joshi V."/>
            <person name="Fowler G."/>
            <person name="Nazareth L."/>
            <person name="Reid J."/>
            <person name="Worley K."/>
            <person name="Petrosino J."/>
            <person name="Highlander S."/>
            <person name="Gibbs R."/>
        </authorList>
    </citation>
    <scope>NUCLEOTIDE SEQUENCE [LARGE SCALE GENOMIC DNA]</scope>
    <source>
        <strain evidence="10 11">DSM 15829</strain>
    </source>
</reference>
<dbReference type="GO" id="GO:0051539">
    <property type="term" value="F:4 iron, 4 sulfur cluster binding"/>
    <property type="evidence" value="ECO:0007669"/>
    <property type="project" value="UniProtKB-KW"/>
</dbReference>
<feature type="binding site" evidence="8">
    <location>
        <position position="72"/>
    </location>
    <ligand>
        <name>[4Fe-4S] cluster</name>
        <dbReference type="ChEBI" id="CHEBI:49883"/>
        <note>4Fe-4S-S-AdoMet</note>
    </ligand>
</feature>
<dbReference type="PIRSF" id="PIRSF004869">
    <property type="entry name" value="PflX_prd"/>
    <property type="match status" value="1"/>
</dbReference>
<feature type="domain" description="Radical SAM core" evidence="9">
    <location>
        <begin position="60"/>
        <end position="158"/>
    </location>
</feature>
<sequence>MRITNASYDVCQLCPRMCHAKRNLGHAGFCGASNSLYIARAALHFWEEPPISGTKGSGAIFFTGCPLRCAFCQNFKISQEGFGLKITTARLAEIMLELQAQGALNINLVTPLHYAPHVREALFMAKDAGLQLPIVCNTSGYERPETIEAMSDVIDIWLPDFKFASSKLAKMLTSAADYPQMAAASLEQMLISLRQHGGRLIDESTGKMLRGIIVRHLVMPGHSDDSCKVLDKLWKIGHNEIDISVMNQYTPNKRCRKAGGNLSHALTNEEYEAVLDHADDLGFERMWWQQGGTVSESFIPEFDATGVQGPELSSFTASVRRVSVA</sequence>
<feature type="binding site" evidence="8">
    <location>
        <position position="69"/>
    </location>
    <ligand>
        <name>[4Fe-4S] cluster</name>
        <dbReference type="ChEBI" id="CHEBI:49883"/>
        <note>4Fe-4S-S-AdoMet</note>
    </ligand>
</feature>
<name>F1T4R6_9ACTN</name>
<dbReference type="Proteomes" id="UP000005947">
    <property type="component" value="Unassembled WGS sequence"/>
</dbReference>